<dbReference type="InterPro" id="IPR050555">
    <property type="entry name" value="Bact_Solute-Bind_Prot2"/>
</dbReference>
<keyword evidence="5" id="KW-1185">Reference proteome</keyword>
<organism evidence="4 5">
    <name type="scientific">Hoyosella subflava (strain DSM 45089 / JCM 17490 / NBRC 109087 / DQS3-9A1)</name>
    <name type="common">Amycolicicoccus subflavus</name>
    <dbReference type="NCBI Taxonomy" id="443218"/>
    <lineage>
        <taxon>Bacteria</taxon>
        <taxon>Bacillati</taxon>
        <taxon>Actinomycetota</taxon>
        <taxon>Actinomycetes</taxon>
        <taxon>Mycobacteriales</taxon>
        <taxon>Hoyosellaceae</taxon>
        <taxon>Hoyosella</taxon>
    </lineage>
</organism>
<evidence type="ECO:0000313" key="5">
    <source>
        <dbReference type="Proteomes" id="UP000009235"/>
    </source>
</evidence>
<sequence length="347" mass="36174">MTSHPQWESRRASAARPPRTYRRWLGAVAGLTLIAVTAACSSTGGRPEATGGGIGAGQADTDPITIAMITHAPPGDTFWDMIRAGAETAAAKNNATLRYSSDPQAPNQANFVQGALDAGVDGIALTLAFPDALSGAVQQAANAGVPVVAFNAGLDDWERLGVEQYFGQDENVAGAAVGERLNEEGSQNAICVIQEQGNVALESRCAGVASTFNGNSEVLNVEGRNMPGVRAAIDAKLRQDPNIDTVITLGAPFALTAVDAITDSNSEARVVTFDTNAALMDAIEAGDVEWAIDQQPFLQGYLAVDSLWLNIYNDTVIGGGQSVLTGPTFIDESNIESIADLARSGLR</sequence>
<accession>F6EHN6</accession>
<dbReference type="SUPFAM" id="SSF53822">
    <property type="entry name" value="Periplasmic binding protein-like I"/>
    <property type="match status" value="1"/>
</dbReference>
<dbReference type="InterPro" id="IPR025997">
    <property type="entry name" value="SBP_2_dom"/>
</dbReference>
<dbReference type="Pfam" id="PF13407">
    <property type="entry name" value="Peripla_BP_4"/>
    <property type="match status" value="1"/>
</dbReference>
<evidence type="ECO:0000313" key="4">
    <source>
        <dbReference type="EMBL" id="AEF42400.1"/>
    </source>
</evidence>
<dbReference type="GO" id="GO:0030246">
    <property type="term" value="F:carbohydrate binding"/>
    <property type="evidence" value="ECO:0007669"/>
    <property type="project" value="TreeGrafter"/>
</dbReference>
<dbReference type="KEGG" id="asd:AS9A_3964"/>
<evidence type="ECO:0000256" key="1">
    <source>
        <dbReference type="ARBA" id="ARBA00004196"/>
    </source>
</evidence>
<evidence type="ECO:0000259" key="3">
    <source>
        <dbReference type="Pfam" id="PF13407"/>
    </source>
</evidence>
<reference evidence="4 5" key="1">
    <citation type="journal article" date="2011" name="J. Bacteriol.">
        <title>Complete genome sequence of Amycolicicoccus subflavus DQS3-9A1T, an actinomycete isolated from crude oil-polluted soil.</title>
        <authorList>
            <person name="Cai M."/>
            <person name="Chen W.M."/>
            <person name="Nie Y."/>
            <person name="Chi C.Q."/>
            <person name="Wang Y.N."/>
            <person name="Tang Y.Q."/>
            <person name="Li G.Y."/>
            <person name="Wu X.L."/>
        </authorList>
    </citation>
    <scope>NUCLEOTIDE SEQUENCE [LARGE SCALE GENOMIC DNA]</scope>
    <source>
        <strain evidence="5">DSM 45089 / DQS3-9A1</strain>
    </source>
</reference>
<dbReference type="Proteomes" id="UP000009235">
    <property type="component" value="Chromosome"/>
</dbReference>
<feature type="domain" description="Periplasmic binding protein" evidence="3">
    <location>
        <begin position="67"/>
        <end position="308"/>
    </location>
</feature>
<dbReference type="RefSeq" id="WP_013808749.1">
    <property type="nucleotide sequence ID" value="NC_015564.1"/>
</dbReference>
<dbReference type="STRING" id="443218.AS9A_3964"/>
<dbReference type="PANTHER" id="PTHR30036">
    <property type="entry name" value="D-XYLOSE-BINDING PERIPLASMIC PROTEIN"/>
    <property type="match status" value="1"/>
</dbReference>
<dbReference type="PANTHER" id="PTHR30036:SF7">
    <property type="entry name" value="ABC TRANSPORTER PERIPLASMIC-BINDING PROTEIN YPHF"/>
    <property type="match status" value="1"/>
</dbReference>
<evidence type="ECO:0000256" key="2">
    <source>
        <dbReference type="ARBA" id="ARBA00007639"/>
    </source>
</evidence>
<name>F6EHN6_HOYSD</name>
<gene>
    <name evidence="4" type="ordered locus">AS9A_3964</name>
</gene>
<dbReference type="eggNOG" id="COG1879">
    <property type="taxonomic scope" value="Bacteria"/>
</dbReference>
<comment type="similarity">
    <text evidence="2">Belongs to the bacterial solute-binding protein 2 family.</text>
</comment>
<dbReference type="AlphaFoldDB" id="F6EHN6"/>
<dbReference type="GO" id="GO:0030288">
    <property type="term" value="C:outer membrane-bounded periplasmic space"/>
    <property type="evidence" value="ECO:0007669"/>
    <property type="project" value="TreeGrafter"/>
</dbReference>
<dbReference type="EMBL" id="CP002786">
    <property type="protein sequence ID" value="AEF42400.1"/>
    <property type="molecule type" value="Genomic_DNA"/>
</dbReference>
<dbReference type="Gene3D" id="3.40.50.2300">
    <property type="match status" value="2"/>
</dbReference>
<dbReference type="HOGENOM" id="CLU_037628_3_5_11"/>
<proteinExistence type="inferred from homology"/>
<protein>
    <submittedName>
        <fullName evidence="4">Putative ABC transporter substrate-binding protein</fullName>
    </submittedName>
</protein>
<comment type="subcellular location">
    <subcellularLocation>
        <location evidence="1">Cell envelope</location>
    </subcellularLocation>
</comment>
<dbReference type="InterPro" id="IPR028082">
    <property type="entry name" value="Peripla_BP_I"/>
</dbReference>
<dbReference type="OrthoDB" id="257716at2"/>